<feature type="domain" description="ABC transmembrane type-1" evidence="10">
    <location>
        <begin position="84"/>
        <end position="309"/>
    </location>
</feature>
<feature type="transmembrane region" description="Helical" evidence="9">
    <location>
        <begin position="294"/>
        <end position="313"/>
    </location>
</feature>
<feature type="transmembrane region" description="Helical" evidence="9">
    <location>
        <begin position="26"/>
        <end position="51"/>
    </location>
</feature>
<evidence type="ECO:0000256" key="6">
    <source>
        <dbReference type="ARBA" id="ARBA00022692"/>
    </source>
</evidence>
<evidence type="ECO:0000256" key="1">
    <source>
        <dbReference type="ARBA" id="ARBA00004651"/>
    </source>
</evidence>
<dbReference type="InterPro" id="IPR000515">
    <property type="entry name" value="MetI-like"/>
</dbReference>
<comment type="similarity">
    <text evidence="2 9">Belongs to the binding-protein-dependent transport system permease family. CysTW subfamily.</text>
</comment>
<dbReference type="STRING" id="1499966.U14_01486"/>
<evidence type="ECO:0000256" key="9">
    <source>
        <dbReference type="RuleBase" id="RU363054"/>
    </source>
</evidence>
<keyword evidence="5 9" id="KW-0592">Phosphate transport</keyword>
<proteinExistence type="inferred from homology"/>
<accession>A0A0S6VSF5</accession>
<comment type="subcellular location">
    <subcellularLocation>
        <location evidence="1 9">Cell membrane</location>
        <topology evidence="1 9">Multi-pass membrane protein</topology>
    </subcellularLocation>
</comment>
<dbReference type="PROSITE" id="PS50928">
    <property type="entry name" value="ABC_TM1"/>
    <property type="match status" value="1"/>
</dbReference>
<dbReference type="HOGENOM" id="CLU_033621_1_3_0"/>
<dbReference type="InterPro" id="IPR011864">
    <property type="entry name" value="Phosphate_PstC"/>
</dbReference>
<evidence type="ECO:0000256" key="4">
    <source>
        <dbReference type="ARBA" id="ARBA00022475"/>
    </source>
</evidence>
<evidence type="ECO:0000256" key="5">
    <source>
        <dbReference type="ARBA" id="ARBA00022592"/>
    </source>
</evidence>
<comment type="function">
    <text evidence="9">Part of the binding-protein-dependent transport system for phosphate; probably responsible for the translocation of the substrate across the membrane.</text>
</comment>
<dbReference type="PANTHER" id="PTHR30425">
    <property type="entry name" value="PHOSPHATE TRANSPORT SYSTEM PERMEASE PROTEIN PST"/>
    <property type="match status" value="1"/>
</dbReference>
<dbReference type="PANTHER" id="PTHR30425:SF1">
    <property type="entry name" value="PHOSPHATE TRANSPORT SYSTEM PERMEASE PROTEIN PSTC"/>
    <property type="match status" value="1"/>
</dbReference>
<keyword evidence="4 9" id="KW-1003">Cell membrane</keyword>
<dbReference type="Gene3D" id="1.10.3720.10">
    <property type="entry name" value="MetI-like"/>
    <property type="match status" value="1"/>
</dbReference>
<dbReference type="CDD" id="cd06261">
    <property type="entry name" value="TM_PBP2"/>
    <property type="match status" value="1"/>
</dbReference>
<organism evidence="11">
    <name type="scientific">Candidatus Moduliflexus flocculans</name>
    <dbReference type="NCBI Taxonomy" id="1499966"/>
    <lineage>
        <taxon>Bacteria</taxon>
        <taxon>Candidatus Moduliflexota</taxon>
        <taxon>Candidatus Moduliflexia</taxon>
        <taxon>Candidatus Moduliflexales</taxon>
        <taxon>Candidatus Moduliflexaceae</taxon>
    </lineage>
</organism>
<keyword evidence="6 9" id="KW-0812">Transmembrane</keyword>
<dbReference type="Proteomes" id="UP000030700">
    <property type="component" value="Unassembled WGS sequence"/>
</dbReference>
<dbReference type="GO" id="GO:0005315">
    <property type="term" value="F:phosphate transmembrane transporter activity"/>
    <property type="evidence" value="ECO:0007669"/>
    <property type="project" value="InterPro"/>
</dbReference>
<comment type="caution">
    <text evidence="9">Lacks conserved residue(s) required for the propagation of feature annotation.</text>
</comment>
<feature type="transmembrane region" description="Helical" evidence="9">
    <location>
        <begin position="169"/>
        <end position="190"/>
    </location>
</feature>
<evidence type="ECO:0000313" key="11">
    <source>
        <dbReference type="EMBL" id="GAK50258.1"/>
    </source>
</evidence>
<dbReference type="InterPro" id="IPR035906">
    <property type="entry name" value="MetI-like_sf"/>
</dbReference>
<keyword evidence="3 9" id="KW-0813">Transport</keyword>
<dbReference type="GO" id="GO:0006817">
    <property type="term" value="P:phosphate ion transport"/>
    <property type="evidence" value="ECO:0007669"/>
    <property type="project" value="UniProtKB-KW"/>
</dbReference>
<evidence type="ECO:0000259" key="10">
    <source>
        <dbReference type="PROSITE" id="PS50928"/>
    </source>
</evidence>
<gene>
    <name evidence="11" type="ORF">U14_01486</name>
</gene>
<keyword evidence="8 9" id="KW-0472">Membrane</keyword>
<dbReference type="GO" id="GO:0005886">
    <property type="term" value="C:plasma membrane"/>
    <property type="evidence" value="ECO:0007669"/>
    <property type="project" value="UniProtKB-SubCell"/>
</dbReference>
<feature type="transmembrane region" description="Helical" evidence="9">
    <location>
        <begin position="125"/>
        <end position="149"/>
    </location>
</feature>
<keyword evidence="12" id="KW-1185">Reference proteome</keyword>
<dbReference type="SUPFAM" id="SSF161098">
    <property type="entry name" value="MetI-like"/>
    <property type="match status" value="1"/>
</dbReference>
<evidence type="ECO:0000313" key="12">
    <source>
        <dbReference type="Proteomes" id="UP000030700"/>
    </source>
</evidence>
<evidence type="ECO:0000256" key="3">
    <source>
        <dbReference type="ARBA" id="ARBA00022448"/>
    </source>
</evidence>
<dbReference type="InterPro" id="IPR051124">
    <property type="entry name" value="Phosphate_Transport_Permease"/>
</dbReference>
<evidence type="ECO:0000256" key="8">
    <source>
        <dbReference type="ARBA" id="ARBA00023136"/>
    </source>
</evidence>
<sequence>MTTITDVPAKSIERAHSWKTHKTTDVLFKALTASCAALILIIMAGIFFTLIQQSWPTIEKFGVGFLFSKTWNPVKQQFGALSSISGTLISTFLGMAIAVPLSLVIALFLVELAHPTIGTIAGQAIELLAAVPSIIYGMWGLFVFAPFMAKYVQPWLGKHFGFLPFFKGPAMGIGLLTSGIILALMILPFISSVMRDVFRMVPHVMKEAGYGMGATTWEVTRDVTVRYGVQGMIGACFLGLGRAIGETMAVTFVIGNSSKMSISLFAPGNSIASRLANEFAEASDPMYLSALMELGLVLFTMTFALQIVTQWWLKRVKKSMGGDLL</sequence>
<dbReference type="EMBL" id="DF820456">
    <property type="protein sequence ID" value="GAK50258.1"/>
    <property type="molecule type" value="Genomic_DNA"/>
</dbReference>
<evidence type="ECO:0000256" key="2">
    <source>
        <dbReference type="ARBA" id="ARBA00007069"/>
    </source>
</evidence>
<protein>
    <recommendedName>
        <fullName evidence="9">Phosphate transport system permease protein</fullName>
    </recommendedName>
</protein>
<evidence type="ECO:0000256" key="7">
    <source>
        <dbReference type="ARBA" id="ARBA00022989"/>
    </source>
</evidence>
<reference evidence="11" key="1">
    <citation type="journal article" date="2015" name="PeerJ">
        <title>First genomic representation of candidate bacterial phylum KSB3 points to enhanced environmental sensing as a trigger of wastewater bulking.</title>
        <authorList>
            <person name="Sekiguchi Y."/>
            <person name="Ohashi A."/>
            <person name="Parks D.H."/>
            <person name="Yamauchi T."/>
            <person name="Tyson G.W."/>
            <person name="Hugenholtz P."/>
        </authorList>
    </citation>
    <scope>NUCLEOTIDE SEQUENCE [LARGE SCALE GENOMIC DNA]</scope>
</reference>
<keyword evidence="7 9" id="KW-1133">Transmembrane helix</keyword>
<dbReference type="AlphaFoldDB" id="A0A0S6VSF5"/>
<name>A0A0S6VSF5_9BACT</name>
<feature type="transmembrane region" description="Helical" evidence="9">
    <location>
        <begin position="88"/>
        <end position="113"/>
    </location>
</feature>
<dbReference type="NCBIfam" id="TIGR02138">
    <property type="entry name" value="phosphate_pstC"/>
    <property type="match status" value="1"/>
</dbReference>